<evidence type="ECO:0000313" key="21">
    <source>
        <dbReference type="EMBL" id="EDQ90874.1"/>
    </source>
</evidence>
<dbReference type="EMBL" id="CH991546">
    <property type="protein sequence ID" value="EDQ90874.1"/>
    <property type="molecule type" value="Genomic_DNA"/>
</dbReference>
<dbReference type="eggNOG" id="KOG3736">
    <property type="taxonomic scope" value="Eukaryota"/>
</dbReference>
<evidence type="ECO:0000256" key="3">
    <source>
        <dbReference type="ARBA" id="ARBA00004922"/>
    </source>
</evidence>
<dbReference type="OMA" id="MGQGFAP"/>
<comment type="subcellular location">
    <subcellularLocation>
        <location evidence="2">Golgi apparatus membrane</location>
        <topology evidence="2">Single-pass type II membrane protein</topology>
    </subcellularLocation>
</comment>
<keyword evidence="5" id="KW-0328">Glycosyltransferase</keyword>
<dbReference type="Pfam" id="PF00535">
    <property type="entry name" value="Glycos_transf_2"/>
    <property type="match status" value="1"/>
</dbReference>
<evidence type="ECO:0000256" key="17">
    <source>
        <dbReference type="ARBA" id="ARBA00044259"/>
    </source>
</evidence>
<keyword evidence="8" id="KW-0479">Metal-binding</keyword>
<evidence type="ECO:0000256" key="1">
    <source>
        <dbReference type="ARBA" id="ARBA00001936"/>
    </source>
</evidence>
<evidence type="ECO:0000256" key="11">
    <source>
        <dbReference type="ARBA" id="ARBA00022989"/>
    </source>
</evidence>
<dbReference type="PANTHER" id="PTHR11675:SF68">
    <property type="entry name" value="N-ACETYLGALACTOSAMINYLTRANSFERASE 7"/>
    <property type="match status" value="1"/>
</dbReference>
<dbReference type="InParanoid" id="A9UUB2"/>
<dbReference type="InterPro" id="IPR029044">
    <property type="entry name" value="Nucleotide-diphossugar_trans"/>
</dbReference>
<dbReference type="SUPFAM" id="SSF50370">
    <property type="entry name" value="Ricin B-like lectins"/>
    <property type="match status" value="1"/>
</dbReference>
<keyword evidence="10" id="KW-0735">Signal-anchor</keyword>
<dbReference type="Proteomes" id="UP000001357">
    <property type="component" value="Unassembled WGS sequence"/>
</dbReference>
<evidence type="ECO:0000256" key="7">
    <source>
        <dbReference type="ARBA" id="ARBA00022692"/>
    </source>
</evidence>
<evidence type="ECO:0000256" key="8">
    <source>
        <dbReference type="ARBA" id="ARBA00022723"/>
    </source>
</evidence>
<accession>A9UUB2</accession>
<comment type="pathway">
    <text evidence="3">Protein modification; protein glycosylation.</text>
</comment>
<dbReference type="Pfam" id="PF00652">
    <property type="entry name" value="Ricin_B_lectin"/>
    <property type="match status" value="1"/>
</dbReference>
<feature type="domain" description="Ricin B lectin" evidence="20">
    <location>
        <begin position="467"/>
        <end position="601"/>
    </location>
</feature>
<keyword evidence="12" id="KW-0333">Golgi apparatus</keyword>
<sequence>MRRRTTERLIYVVIALAFGGYLLYPRLVGTPSSDAPLSGDHGAAGNVERRDAAQPAKAKSKGVQPQVPHPIIVQSHESTRGEVTEDRMHGDMIGMINPRKPGFELRPYVSLSEETLEMKREAHTQHCFNLKRSDSLPLDRPVPDHRDKRCKEIEYPHNLPTTSVIFVFYNEPLSPLYRSIHGVLDRTPEHLLHEIILVDDGSDADYLKKDFEDYIKLLPKTKLVRKSERSGLMDARSYGAEVATGDTITFLDAHIEVSKGWLEPMMARINEDRKHVVMPIIDSIDPDSFNYMRGGLDILGFSWGMGQKSIGSRRRTRVEPMPSPIMAGGLFSMDRKYFFDLGGYDPGMKLYGGEELEISFRIWQCGGTLECIPCSRVGHVFRTGAYWKGQVYTVPGHVIVKNKLRAAEVWMDEYKEVVQRVMPPLPRGMDLGDLSAMQEIRRKFQCKPFKWFLKNVYPEMFVPNDEESIEASGEIRNPQTNACFDTLGASHQGAKIGVYPCHHSHGTQEFVLSKAGDVRVAAMDFDNCLDRGNGDGSVGIWPCHQTGGNQAWKWDRTTGLFGDATGDFCVEVRREQTANSPFALHLAKCDPKDPMQQWHVGQPKSDN</sequence>
<dbReference type="GO" id="GO:0000139">
    <property type="term" value="C:Golgi membrane"/>
    <property type="evidence" value="ECO:0007669"/>
    <property type="project" value="UniProtKB-SubCell"/>
</dbReference>
<dbReference type="AlphaFoldDB" id="A9UUB2"/>
<dbReference type="GO" id="GO:0006493">
    <property type="term" value="P:protein O-linked glycosylation"/>
    <property type="evidence" value="ECO:0000318"/>
    <property type="project" value="GO_Central"/>
</dbReference>
<proteinExistence type="inferred from homology"/>
<evidence type="ECO:0000256" key="16">
    <source>
        <dbReference type="ARBA" id="ARBA00044237"/>
    </source>
</evidence>
<reference evidence="21 22" key="1">
    <citation type="journal article" date="2008" name="Nature">
        <title>The genome of the choanoflagellate Monosiga brevicollis and the origin of metazoans.</title>
        <authorList>
            <consortium name="JGI Sequencing"/>
            <person name="King N."/>
            <person name="Westbrook M.J."/>
            <person name="Young S.L."/>
            <person name="Kuo A."/>
            <person name="Abedin M."/>
            <person name="Chapman J."/>
            <person name="Fairclough S."/>
            <person name="Hellsten U."/>
            <person name="Isogai Y."/>
            <person name="Letunic I."/>
            <person name="Marr M."/>
            <person name="Pincus D."/>
            <person name="Putnam N."/>
            <person name="Rokas A."/>
            <person name="Wright K.J."/>
            <person name="Zuzow R."/>
            <person name="Dirks W."/>
            <person name="Good M."/>
            <person name="Goodstein D."/>
            <person name="Lemons D."/>
            <person name="Li W."/>
            <person name="Lyons J.B."/>
            <person name="Morris A."/>
            <person name="Nichols S."/>
            <person name="Richter D.J."/>
            <person name="Salamov A."/>
            <person name="Bork P."/>
            <person name="Lim W.A."/>
            <person name="Manning G."/>
            <person name="Miller W.T."/>
            <person name="McGinnis W."/>
            <person name="Shapiro H."/>
            <person name="Tjian R."/>
            <person name="Grigoriev I.V."/>
            <person name="Rokhsar D."/>
        </authorList>
    </citation>
    <scope>NUCLEOTIDE SEQUENCE [LARGE SCALE GENOMIC DNA]</scope>
    <source>
        <strain evidence="22">MX1 / ATCC 50154</strain>
    </source>
</reference>
<evidence type="ECO:0000256" key="19">
    <source>
        <dbReference type="SAM" id="Phobius"/>
    </source>
</evidence>
<dbReference type="InterPro" id="IPR045885">
    <property type="entry name" value="GalNAc-T"/>
</dbReference>
<keyword evidence="7 19" id="KW-0812">Transmembrane</keyword>
<evidence type="ECO:0000256" key="5">
    <source>
        <dbReference type="ARBA" id="ARBA00022676"/>
    </source>
</evidence>
<dbReference type="SMART" id="SM00458">
    <property type="entry name" value="RICIN"/>
    <property type="match status" value="1"/>
</dbReference>
<dbReference type="CDD" id="cd02510">
    <property type="entry name" value="pp-GalNAc-T"/>
    <property type="match status" value="1"/>
</dbReference>
<evidence type="ECO:0000256" key="10">
    <source>
        <dbReference type="ARBA" id="ARBA00022968"/>
    </source>
</evidence>
<dbReference type="GO" id="GO:0004653">
    <property type="term" value="F:polypeptide N-acetylgalactosaminyltransferase activity"/>
    <property type="evidence" value="ECO:0000318"/>
    <property type="project" value="GO_Central"/>
</dbReference>
<keyword evidence="22" id="KW-1185">Reference proteome</keyword>
<organism evidence="21 22">
    <name type="scientific">Monosiga brevicollis</name>
    <name type="common">Choanoflagellate</name>
    <dbReference type="NCBI Taxonomy" id="81824"/>
    <lineage>
        <taxon>Eukaryota</taxon>
        <taxon>Choanoflagellata</taxon>
        <taxon>Craspedida</taxon>
        <taxon>Salpingoecidae</taxon>
        <taxon>Monosiga</taxon>
    </lineage>
</organism>
<dbReference type="InterPro" id="IPR035992">
    <property type="entry name" value="Ricin_B-like_lectins"/>
</dbReference>
<keyword evidence="6" id="KW-0808">Transferase</keyword>
<dbReference type="GO" id="GO:0005794">
    <property type="term" value="C:Golgi apparatus"/>
    <property type="evidence" value="ECO:0000318"/>
    <property type="project" value="GO_Central"/>
</dbReference>
<evidence type="ECO:0000256" key="15">
    <source>
        <dbReference type="ARBA" id="ARBA00023211"/>
    </source>
</evidence>
<dbReference type="InterPro" id="IPR001173">
    <property type="entry name" value="Glyco_trans_2-like"/>
</dbReference>
<evidence type="ECO:0000256" key="9">
    <source>
        <dbReference type="ARBA" id="ARBA00022734"/>
    </source>
</evidence>
<dbReference type="RefSeq" id="XP_001744171.1">
    <property type="nucleotide sequence ID" value="XM_001744119.1"/>
</dbReference>
<gene>
    <name evidence="21" type="ORF">MONBRDRAFT_23972</name>
</gene>
<dbReference type="Gene3D" id="2.80.10.50">
    <property type="match status" value="1"/>
</dbReference>
<dbReference type="PROSITE" id="PS50231">
    <property type="entry name" value="RICIN_B_LECTIN"/>
    <property type="match status" value="1"/>
</dbReference>
<comment type="similarity">
    <text evidence="4">Belongs to the glycosyltransferase 2 family. GalNAc-T subfamily.</text>
</comment>
<evidence type="ECO:0000256" key="14">
    <source>
        <dbReference type="ARBA" id="ARBA00023157"/>
    </source>
</evidence>
<comment type="cofactor">
    <cofactor evidence="1">
        <name>Mn(2+)</name>
        <dbReference type="ChEBI" id="CHEBI:29035"/>
    </cofactor>
</comment>
<keyword evidence="15" id="KW-0464">Manganese</keyword>
<dbReference type="Gene3D" id="3.90.550.10">
    <property type="entry name" value="Spore Coat Polysaccharide Biosynthesis Protein SpsA, Chain A"/>
    <property type="match status" value="1"/>
</dbReference>
<evidence type="ECO:0000256" key="13">
    <source>
        <dbReference type="ARBA" id="ARBA00023136"/>
    </source>
</evidence>
<name>A9UUB2_MONBE</name>
<keyword evidence="13 19" id="KW-0472">Membrane</keyword>
<evidence type="ECO:0000259" key="20">
    <source>
        <dbReference type="SMART" id="SM00458"/>
    </source>
</evidence>
<evidence type="ECO:0000313" key="22">
    <source>
        <dbReference type="Proteomes" id="UP000001357"/>
    </source>
</evidence>
<evidence type="ECO:0000256" key="6">
    <source>
        <dbReference type="ARBA" id="ARBA00022679"/>
    </source>
</evidence>
<keyword evidence="11 19" id="KW-1133">Transmembrane helix</keyword>
<dbReference type="PANTHER" id="PTHR11675">
    <property type="entry name" value="N-ACETYLGALACTOSAMINYLTRANSFERASE"/>
    <property type="match status" value="1"/>
</dbReference>
<dbReference type="GeneID" id="5889395"/>
<dbReference type="GO" id="GO:0046872">
    <property type="term" value="F:metal ion binding"/>
    <property type="evidence" value="ECO:0007669"/>
    <property type="project" value="UniProtKB-KW"/>
</dbReference>
<feature type="region of interest" description="Disordered" evidence="18">
    <location>
        <begin position="33"/>
        <end position="66"/>
    </location>
</feature>
<dbReference type="SUPFAM" id="SSF53448">
    <property type="entry name" value="Nucleotide-diphospho-sugar transferases"/>
    <property type="match status" value="1"/>
</dbReference>
<dbReference type="FunFam" id="3.90.550.10:FF:000297">
    <property type="entry name" value="Predicted protein"/>
    <property type="match status" value="1"/>
</dbReference>
<keyword evidence="9" id="KW-0430">Lectin</keyword>
<dbReference type="KEGG" id="mbr:MONBRDRAFT_23972"/>
<evidence type="ECO:0000256" key="12">
    <source>
        <dbReference type="ARBA" id="ARBA00023034"/>
    </source>
</evidence>
<protein>
    <recommendedName>
        <fullName evidence="17">Protein-UDP acetylgalactosaminyltransferase 7</fullName>
    </recommendedName>
    <alternativeName>
        <fullName evidence="16">UDP-GalNAc:polypeptide N-acetylgalactosaminyltransferase 7</fullName>
    </alternativeName>
</protein>
<dbReference type="InterPro" id="IPR000772">
    <property type="entry name" value="Ricin_B_lectin"/>
</dbReference>
<keyword evidence="14" id="KW-1015">Disulfide bond</keyword>
<evidence type="ECO:0000256" key="4">
    <source>
        <dbReference type="ARBA" id="ARBA00005680"/>
    </source>
</evidence>
<dbReference type="GO" id="GO:0030246">
    <property type="term" value="F:carbohydrate binding"/>
    <property type="evidence" value="ECO:0007669"/>
    <property type="project" value="UniProtKB-KW"/>
</dbReference>
<evidence type="ECO:0000256" key="18">
    <source>
        <dbReference type="SAM" id="MobiDB-lite"/>
    </source>
</evidence>
<feature type="transmembrane region" description="Helical" evidence="19">
    <location>
        <begin position="9"/>
        <end position="27"/>
    </location>
</feature>
<evidence type="ECO:0000256" key="2">
    <source>
        <dbReference type="ARBA" id="ARBA00004323"/>
    </source>
</evidence>